<feature type="signal peptide" evidence="2">
    <location>
        <begin position="1"/>
        <end position="23"/>
    </location>
</feature>
<feature type="region of interest" description="Disordered" evidence="1">
    <location>
        <begin position="516"/>
        <end position="565"/>
    </location>
</feature>
<feature type="region of interest" description="Disordered" evidence="1">
    <location>
        <begin position="103"/>
        <end position="168"/>
    </location>
</feature>
<protein>
    <submittedName>
        <fullName evidence="3">Uncharacterized protein</fullName>
    </submittedName>
</protein>
<dbReference type="OrthoDB" id="8913316at2759"/>
<feature type="compositionally biased region" description="Basic and acidic residues" evidence="1">
    <location>
        <begin position="523"/>
        <end position="536"/>
    </location>
</feature>
<feature type="region of interest" description="Disordered" evidence="1">
    <location>
        <begin position="641"/>
        <end position="661"/>
    </location>
</feature>
<keyword evidence="4" id="KW-1185">Reference proteome</keyword>
<feature type="compositionally biased region" description="Low complexity" evidence="1">
    <location>
        <begin position="157"/>
        <end position="167"/>
    </location>
</feature>
<reference evidence="3 4" key="1">
    <citation type="journal article" date="2018" name="Nat. Ecol. Evol.">
        <title>Genomic signatures of mitonuclear coevolution across populations of Tigriopus californicus.</title>
        <authorList>
            <person name="Barreto F.S."/>
            <person name="Watson E.T."/>
            <person name="Lima T.G."/>
            <person name="Willett C.S."/>
            <person name="Edmands S."/>
            <person name="Li W."/>
            <person name="Burton R.S."/>
        </authorList>
    </citation>
    <scope>NUCLEOTIDE SEQUENCE [LARGE SCALE GENOMIC DNA]</scope>
    <source>
        <strain evidence="3 4">San Diego</strain>
    </source>
</reference>
<dbReference type="EMBL" id="VCGU01000008">
    <property type="protein sequence ID" value="TRY71491.1"/>
    <property type="molecule type" value="Genomic_DNA"/>
</dbReference>
<feature type="region of interest" description="Disordered" evidence="1">
    <location>
        <begin position="184"/>
        <end position="229"/>
    </location>
</feature>
<feature type="compositionally biased region" description="Basic and acidic residues" evidence="1">
    <location>
        <begin position="397"/>
        <end position="410"/>
    </location>
</feature>
<dbReference type="PANTHER" id="PTHR34261">
    <property type="entry name" value="APC REGULATOR OF WNT-SIGNALING PATHWAY-RELATED"/>
    <property type="match status" value="1"/>
</dbReference>
<evidence type="ECO:0000313" key="3">
    <source>
        <dbReference type="EMBL" id="TRY71491.1"/>
    </source>
</evidence>
<feature type="compositionally biased region" description="Polar residues" evidence="1">
    <location>
        <begin position="127"/>
        <end position="145"/>
    </location>
</feature>
<dbReference type="PANTHER" id="PTHR34261:SF1">
    <property type="entry name" value="TUBULIN POLYMERIZATION-PROMOTING PROTEIN"/>
    <property type="match status" value="1"/>
</dbReference>
<evidence type="ECO:0000256" key="1">
    <source>
        <dbReference type="SAM" id="MobiDB-lite"/>
    </source>
</evidence>
<organism evidence="3 4">
    <name type="scientific">Tigriopus californicus</name>
    <name type="common">Marine copepod</name>
    <dbReference type="NCBI Taxonomy" id="6832"/>
    <lineage>
        <taxon>Eukaryota</taxon>
        <taxon>Metazoa</taxon>
        <taxon>Ecdysozoa</taxon>
        <taxon>Arthropoda</taxon>
        <taxon>Crustacea</taxon>
        <taxon>Multicrustacea</taxon>
        <taxon>Hexanauplia</taxon>
        <taxon>Copepoda</taxon>
        <taxon>Harpacticoida</taxon>
        <taxon>Harpacticidae</taxon>
        <taxon>Tigriopus</taxon>
    </lineage>
</organism>
<dbReference type="InterPro" id="IPR053358">
    <property type="entry name" value="Diff-assoc_signaling"/>
</dbReference>
<dbReference type="Proteomes" id="UP000318571">
    <property type="component" value="Chromosome 7"/>
</dbReference>
<gene>
    <name evidence="3" type="ORF">TCAL_00244</name>
</gene>
<feature type="compositionally biased region" description="Polar residues" evidence="1">
    <location>
        <begin position="200"/>
        <end position="218"/>
    </location>
</feature>
<accession>A0A553P1D4</accession>
<sequence length="1446" mass="159488">MSAIIRAPMLILGVISTISLVQPAPTIVQIPQPPPGQNVFVPPDIKYWAYGKINTTVIDNLGLPWYCYTHRQTHCMPLFQKPPNFQTTRRPYGLAINQEGILQPSDIQPEQDENALNPKHRSEESSEMQLQITDPLSNGAVSEPSQDLIPHTKPDEIQSSTESTSISLEDRLYGTTLNYRDGVTEQSVTSEHPIEISENVEGNDSTSDINRDPPNNSKLSEDESSTEPIGIYNDLDKVTEQGTTPPNIAEVSLNAPEDPDDQIQFPLDYNTVDDLSGLDFGGINSVPQATYKIVDANGTTVLQVKANKEEDDADLEAETTTIKDLGAIIFGTASNSLQFPDDTGNVNILGEQSRSRSIKEGPLINQNLQSITKNTLTNQDSSNASAVEPSGVFFPVEKVRPASDQSENKNKSGKQPRMIDGFLIHAAPNTINQSQESVIADGIRIDDDSKATSTIKNERPKAPGNIVPDQTTVALDTEILSTSTTGSAPEGVLESEGSENQGFTISFIADIEEPSTNLPNYNFEDHVNNTSPREDNSQNDTNEVPGQDLDEQKHGIKSGPKTIPEIEITQASLDNTLKPRTEENSLVFEYERTEETKFDSLDENLNVATDLPSEVSTDISEARVDSHTTDQIGQDITLASSLQTTPRSQISSSFDSGTPRPTISTQVLGLEQANEETTIQSANANEESSSLETTKLYNIPTSSESSPFERATTIESATNTTDPLTSPQEKTEPSFDVLGNSTDELLNRVLNILSQNQTQTNVTIPQINENMETTTDPSILDEESLMQRNRNPKQSGPNCKSCNIAIQFSRPENVEKNEINQDIVILPGDQGYHWKYEVDDELIQATTASFDIRIFGGPDNGIDSTTTTKPMMPLSNQNEGTLTIVDEPVDVFNTTTSSSFITLPDVFSSSIEIGTGPSLDETTPQDEDIESNVTDEQIDTLETTQETIDFSTTTTSSEIDFVDEMLDKTTTHASDVTNTSTGSSINVNASIFIEEITTTAMSIEDSTSVPTPLETSEDNTSTIAAFETIENTASTLEPFNPVEENAETTKLSSTTVSFATSEPVINSTAQPRLDPDDLLNSLLFDVGDVISNQISSDISPLSPLVPEDTPVLAPAYTVFGEKCNGTCEDRGYSYTWCYKLQPSNIGTWRDSDYCSNHLGITPYGESCIDGCEKRSYDYYWCHKSTLWGYCVPDHLLQMANTWKTLFGEQPLYAREFMDTQPAPSYTIYGKLCQDQCQAREEDFTYCAKANPRDLGTWHLKDYCTNNSTTEVTHEGIKCNDDCLRRGSAYFWCHTDNGYGYCTPKILIQKSGRFAITSTTSTSSTTPGIGKNDVDYEYENEIAGSPNELKPEALAFTVFGEPCLDPCSNYENTSYTWCHKIEGSDTGTWFDRNYCTNRANVTQFGVNCLDECSKRDQAYYWCHKELALWGFCTPQFLLDQIRQRDST</sequence>
<evidence type="ECO:0000256" key="2">
    <source>
        <dbReference type="SAM" id="SignalP"/>
    </source>
</evidence>
<evidence type="ECO:0000313" key="4">
    <source>
        <dbReference type="Proteomes" id="UP000318571"/>
    </source>
</evidence>
<proteinExistence type="predicted"/>
<feature type="region of interest" description="Disordered" evidence="1">
    <location>
        <begin position="395"/>
        <end position="416"/>
    </location>
</feature>
<name>A0A553P1D4_TIGCA</name>
<comment type="caution">
    <text evidence="3">The sequence shown here is derived from an EMBL/GenBank/DDBJ whole genome shotgun (WGS) entry which is preliminary data.</text>
</comment>
<feature type="chain" id="PRO_5021904055" evidence="2">
    <location>
        <begin position="24"/>
        <end position="1446"/>
    </location>
</feature>
<keyword evidence="2" id="KW-0732">Signal</keyword>